<dbReference type="PROSITE" id="PS51257">
    <property type="entry name" value="PROKAR_LIPOPROTEIN"/>
    <property type="match status" value="1"/>
</dbReference>
<evidence type="ECO:0000259" key="3">
    <source>
        <dbReference type="Pfam" id="PF25989"/>
    </source>
</evidence>
<dbReference type="Gene3D" id="2.40.30.170">
    <property type="match status" value="1"/>
</dbReference>
<dbReference type="InterPro" id="IPR058792">
    <property type="entry name" value="Beta-barrel_RND_2"/>
</dbReference>
<dbReference type="Gene3D" id="2.40.420.20">
    <property type="match status" value="1"/>
</dbReference>
<dbReference type="PANTHER" id="PTHR30469">
    <property type="entry name" value="MULTIDRUG RESISTANCE PROTEIN MDTA"/>
    <property type="match status" value="1"/>
</dbReference>
<sequence length="356" mass="39615">MKKAGYLILFLILVMTGCGKKQEEVIEKKVKYVITEPATMRKMNQVFKSDAVLEPKNKVNHQTEKGGTIEKILKRNGDTVKKGELVMELSDAATESSYFTAKANYTSALSSLNIAKNNYQKFESLYEKELVSYLEYIGYENTYVSAKGNYEAAKASYENAKSDYDKLFRKAEIDGIVGNLFGKEGNEISSSEIIFTVVNDKSMETYVGFPAEWLTQIKVGQDLEVEVGALGKKFVGKILEINPIADSATKKYMIKIAVDNPDRAIKDGMYSYVTIPVGEIDVLSVSDEAIFVRNLLSYVFKAEDGVAKRVEVKTGATNLPYTEISSDNIKEGDRIVVKGIFGLEEGNEVEENTEAK</sequence>
<dbReference type="Gene3D" id="1.10.287.470">
    <property type="entry name" value="Helix hairpin bin"/>
    <property type="match status" value="1"/>
</dbReference>
<dbReference type="KEGG" id="ful:C4N20_06090"/>
<dbReference type="GO" id="GO:1990281">
    <property type="term" value="C:efflux pump complex"/>
    <property type="evidence" value="ECO:0007669"/>
    <property type="project" value="TreeGrafter"/>
</dbReference>
<evidence type="ECO:0000313" key="5">
    <source>
        <dbReference type="Proteomes" id="UP000249008"/>
    </source>
</evidence>
<feature type="domain" description="YknX-like C-terminal permuted SH3-like" evidence="3">
    <location>
        <begin position="283"/>
        <end position="350"/>
    </location>
</feature>
<reference evidence="4 5" key="1">
    <citation type="submission" date="2018-06" db="EMBL/GenBank/DDBJ databases">
        <authorList>
            <consortium name="Pathogen Informatics"/>
            <person name="Doyle S."/>
        </authorList>
    </citation>
    <scope>NUCLEOTIDE SEQUENCE [LARGE SCALE GENOMIC DNA]</scope>
    <source>
        <strain evidence="4 5">NCTC12112</strain>
    </source>
</reference>
<name>A0AAX2JFI8_9FUSO</name>
<dbReference type="NCBIfam" id="TIGR01730">
    <property type="entry name" value="RND_mfp"/>
    <property type="match status" value="1"/>
</dbReference>
<evidence type="ECO:0000259" key="2">
    <source>
        <dbReference type="Pfam" id="PF25954"/>
    </source>
</evidence>
<proteinExistence type="inferred from homology"/>
<dbReference type="GO" id="GO:0015562">
    <property type="term" value="F:efflux transmembrane transporter activity"/>
    <property type="evidence" value="ECO:0007669"/>
    <property type="project" value="InterPro"/>
</dbReference>
<dbReference type="PANTHER" id="PTHR30469:SF33">
    <property type="entry name" value="SLR1207 PROTEIN"/>
    <property type="match status" value="1"/>
</dbReference>
<dbReference type="InterPro" id="IPR058637">
    <property type="entry name" value="YknX-like_C"/>
</dbReference>
<protein>
    <submittedName>
        <fullName evidence="4">Cation efflux system protein CzcB</fullName>
    </submittedName>
</protein>
<dbReference type="Pfam" id="PF25954">
    <property type="entry name" value="Beta-barrel_RND_2"/>
    <property type="match status" value="1"/>
</dbReference>
<evidence type="ECO:0000313" key="4">
    <source>
        <dbReference type="EMBL" id="SQJ15767.1"/>
    </source>
</evidence>
<feature type="domain" description="CusB-like beta-barrel" evidence="2">
    <location>
        <begin position="213"/>
        <end position="275"/>
    </location>
</feature>
<dbReference type="InterPro" id="IPR006143">
    <property type="entry name" value="RND_pump_MFP"/>
</dbReference>
<dbReference type="Gene3D" id="2.40.50.100">
    <property type="match status" value="1"/>
</dbReference>
<organism evidence="4 5">
    <name type="scientific">Fusobacterium ulcerans</name>
    <dbReference type="NCBI Taxonomy" id="861"/>
    <lineage>
        <taxon>Bacteria</taxon>
        <taxon>Fusobacteriati</taxon>
        <taxon>Fusobacteriota</taxon>
        <taxon>Fusobacteriia</taxon>
        <taxon>Fusobacteriales</taxon>
        <taxon>Fusobacteriaceae</taxon>
        <taxon>Fusobacterium</taxon>
    </lineage>
</organism>
<comment type="similarity">
    <text evidence="1">Belongs to the membrane fusion protein (MFP) (TC 8.A.1) family.</text>
</comment>
<accession>A0AAX2JFI8</accession>
<dbReference type="Pfam" id="PF25989">
    <property type="entry name" value="YknX_C"/>
    <property type="match status" value="1"/>
</dbReference>
<gene>
    <name evidence="4" type="primary">czcB_2</name>
    <name evidence="4" type="ORF">NCTC12112_03107</name>
</gene>
<dbReference type="SUPFAM" id="SSF111369">
    <property type="entry name" value="HlyD-like secretion proteins"/>
    <property type="match status" value="1"/>
</dbReference>
<dbReference type="AlphaFoldDB" id="A0AAX2JFI8"/>
<dbReference type="GeneID" id="78454371"/>
<dbReference type="Proteomes" id="UP000249008">
    <property type="component" value="Chromosome 1"/>
</dbReference>
<evidence type="ECO:0000256" key="1">
    <source>
        <dbReference type="ARBA" id="ARBA00009477"/>
    </source>
</evidence>
<dbReference type="EMBL" id="LS483487">
    <property type="protein sequence ID" value="SQJ15767.1"/>
    <property type="molecule type" value="Genomic_DNA"/>
</dbReference>
<dbReference type="RefSeq" id="WP_005978510.1">
    <property type="nucleotide sequence ID" value="NZ_CABKNW010000004.1"/>
</dbReference>